<organism evidence="2 3">
    <name type="scientific">Clostridium cadaveris</name>
    <dbReference type="NCBI Taxonomy" id="1529"/>
    <lineage>
        <taxon>Bacteria</taxon>
        <taxon>Bacillati</taxon>
        <taxon>Bacillota</taxon>
        <taxon>Clostridia</taxon>
        <taxon>Eubacteriales</taxon>
        <taxon>Clostridiaceae</taxon>
        <taxon>Clostridium</taxon>
    </lineage>
</organism>
<feature type="transmembrane region" description="Helical" evidence="1">
    <location>
        <begin position="77"/>
        <end position="103"/>
    </location>
</feature>
<proteinExistence type="predicted"/>
<gene>
    <name evidence="2" type="ORF">DBY38_08525</name>
</gene>
<keyword evidence="1" id="KW-0812">Transmembrane</keyword>
<sequence length="113" mass="12948">MSKADGEKLWYTEDGTQMCLVKNIDGQILEVPTKYTWDNYGKFDSFCFGKPYMYEANVDISKDVDPEYQKKMGNIGLIFIAGVIIFGLVTGSLEYMILIWLAWTAFHPKNNGR</sequence>
<accession>A0A316ML13</accession>
<comment type="caution">
    <text evidence="2">The sequence shown here is derived from an EMBL/GenBank/DDBJ whole genome shotgun (WGS) entry which is preliminary data.</text>
</comment>
<reference evidence="2 3" key="1">
    <citation type="submission" date="2018-03" db="EMBL/GenBank/DDBJ databases">
        <title>The uncultured portion of the human microbiome is neutrally assembled.</title>
        <authorList>
            <person name="Jeraldo P."/>
            <person name="Boardman L."/>
            <person name="White B.A."/>
            <person name="Nelson H."/>
            <person name="Goldenfeld N."/>
            <person name="Chia N."/>
        </authorList>
    </citation>
    <scope>NUCLEOTIDE SEQUENCE [LARGE SCALE GENOMIC DNA]</scope>
    <source>
        <strain evidence="2">CIM:MAG 903</strain>
    </source>
</reference>
<dbReference type="Proteomes" id="UP000246114">
    <property type="component" value="Unassembled WGS sequence"/>
</dbReference>
<evidence type="ECO:0000313" key="2">
    <source>
        <dbReference type="EMBL" id="PWL53200.1"/>
    </source>
</evidence>
<keyword evidence="1" id="KW-1133">Transmembrane helix</keyword>
<evidence type="ECO:0000313" key="3">
    <source>
        <dbReference type="Proteomes" id="UP000246114"/>
    </source>
</evidence>
<dbReference type="AlphaFoldDB" id="A0A316ML13"/>
<name>A0A316ML13_9CLOT</name>
<protein>
    <submittedName>
        <fullName evidence="2">Uncharacterized protein</fullName>
    </submittedName>
</protein>
<keyword evidence="1" id="KW-0472">Membrane</keyword>
<dbReference type="EMBL" id="QAMZ01000041">
    <property type="protein sequence ID" value="PWL53200.1"/>
    <property type="molecule type" value="Genomic_DNA"/>
</dbReference>
<evidence type="ECO:0000256" key="1">
    <source>
        <dbReference type="SAM" id="Phobius"/>
    </source>
</evidence>